<dbReference type="Gene3D" id="3.90.226.10">
    <property type="entry name" value="2-enoyl-CoA Hydratase, Chain A, domain 1"/>
    <property type="match status" value="1"/>
</dbReference>
<comment type="caution">
    <text evidence="2">The sequence shown here is derived from an EMBL/GenBank/DDBJ whole genome shotgun (WGS) entry which is preliminary data.</text>
</comment>
<dbReference type="Proteomes" id="UP001237207">
    <property type="component" value="Unassembled WGS sequence"/>
</dbReference>
<dbReference type="InterPro" id="IPR014748">
    <property type="entry name" value="Enoyl-CoA_hydra_C"/>
</dbReference>
<dbReference type="GO" id="GO:0003824">
    <property type="term" value="F:catalytic activity"/>
    <property type="evidence" value="ECO:0007669"/>
    <property type="project" value="UniProtKB-ARBA"/>
</dbReference>
<dbReference type="CDD" id="cd06558">
    <property type="entry name" value="crotonase-like"/>
    <property type="match status" value="1"/>
</dbReference>
<dbReference type="NCBIfam" id="NF005804">
    <property type="entry name" value="PRK07659.1"/>
    <property type="match status" value="1"/>
</dbReference>
<keyword evidence="3" id="KW-1185">Reference proteome</keyword>
<dbReference type="InterPro" id="IPR029045">
    <property type="entry name" value="ClpP/crotonase-like_dom_sf"/>
</dbReference>
<evidence type="ECO:0000256" key="1">
    <source>
        <dbReference type="ARBA" id="ARBA00005254"/>
    </source>
</evidence>
<evidence type="ECO:0000313" key="3">
    <source>
        <dbReference type="Proteomes" id="UP001237207"/>
    </source>
</evidence>
<organism evidence="2 3">
    <name type="scientific">Oikeobacillus pervagus</name>
    <dbReference type="NCBI Taxonomy" id="1325931"/>
    <lineage>
        <taxon>Bacteria</taxon>
        <taxon>Bacillati</taxon>
        <taxon>Bacillota</taxon>
        <taxon>Bacilli</taxon>
        <taxon>Bacillales</taxon>
        <taxon>Bacillaceae</taxon>
        <taxon>Oikeobacillus</taxon>
    </lineage>
</organism>
<dbReference type="EMBL" id="JAUSUC010000010">
    <property type="protein sequence ID" value="MDQ0214743.1"/>
    <property type="molecule type" value="Genomic_DNA"/>
</dbReference>
<dbReference type="RefSeq" id="WP_307256730.1">
    <property type="nucleotide sequence ID" value="NZ_JAUSUC010000010.1"/>
</dbReference>
<accession>A0AAJ1WIT4</accession>
<dbReference type="Gene3D" id="1.10.12.10">
    <property type="entry name" value="Lyase 2-enoyl-coa Hydratase, Chain A, domain 2"/>
    <property type="match status" value="1"/>
</dbReference>
<reference evidence="2" key="1">
    <citation type="submission" date="2023-07" db="EMBL/GenBank/DDBJ databases">
        <title>Genomic Encyclopedia of Type Strains, Phase IV (KMG-IV): sequencing the most valuable type-strain genomes for metagenomic binning, comparative biology and taxonomic classification.</title>
        <authorList>
            <person name="Goeker M."/>
        </authorList>
    </citation>
    <scope>NUCLEOTIDE SEQUENCE</scope>
    <source>
        <strain evidence="2">DSM 23947</strain>
    </source>
</reference>
<sequence>METKEKNETVLLQIKDSVALVTLNRPETLNALNVDMLKEFVLVLKDLSVREDVKIVVLKGEGRAFSSGGDIKGMLAELTSKEQFSSVMDTISELVMTLYTIPAVTISAIHGAAAGLGLSLALATDYVLCEENSKLAMNFIGIALIPDGGGHFLMERRVGEVKAKQIIWEGKVMSGVEAVSIGLVDQSIPKENFEEKVQEVIEAYKRKPLQAMIETKKILAELSRPTLLKALELEKQAQWKMRQTKDHKEGIQAFIEKRPPRFIGE</sequence>
<dbReference type="PANTHER" id="PTHR43459:SF1">
    <property type="entry name" value="EG:BACN32G11.4 PROTEIN"/>
    <property type="match status" value="1"/>
</dbReference>
<comment type="similarity">
    <text evidence="1">Belongs to the enoyl-CoA hydratase/isomerase family.</text>
</comment>
<dbReference type="AlphaFoldDB" id="A0AAJ1WIT4"/>
<gene>
    <name evidence="2" type="ORF">J2S13_001140</name>
</gene>
<proteinExistence type="inferred from homology"/>
<dbReference type="InterPro" id="IPR001753">
    <property type="entry name" value="Enoyl-CoA_hydra/iso"/>
</dbReference>
<dbReference type="Pfam" id="PF00378">
    <property type="entry name" value="ECH_1"/>
    <property type="match status" value="1"/>
</dbReference>
<dbReference type="PANTHER" id="PTHR43459">
    <property type="entry name" value="ENOYL-COA HYDRATASE"/>
    <property type="match status" value="1"/>
</dbReference>
<dbReference type="SUPFAM" id="SSF52096">
    <property type="entry name" value="ClpP/crotonase"/>
    <property type="match status" value="1"/>
</dbReference>
<evidence type="ECO:0000313" key="2">
    <source>
        <dbReference type="EMBL" id="MDQ0214743.1"/>
    </source>
</evidence>
<protein>
    <submittedName>
        <fullName evidence="2">Enoyl-CoA hydratase/carnithine racemase</fullName>
    </submittedName>
</protein>
<name>A0AAJ1WIT4_9BACI</name>